<proteinExistence type="predicted"/>
<protein>
    <recommendedName>
        <fullName evidence="3">HEAT repeat domain-containing protein</fullName>
    </recommendedName>
</protein>
<evidence type="ECO:0000313" key="2">
    <source>
        <dbReference type="Proteomes" id="UP000283850"/>
    </source>
</evidence>
<dbReference type="InterPro" id="IPR016024">
    <property type="entry name" value="ARM-type_fold"/>
</dbReference>
<organism evidence="1 2">
    <name type="scientific">Bacteroides intestinalis</name>
    <dbReference type="NCBI Taxonomy" id="329854"/>
    <lineage>
        <taxon>Bacteria</taxon>
        <taxon>Pseudomonadati</taxon>
        <taxon>Bacteroidota</taxon>
        <taxon>Bacteroidia</taxon>
        <taxon>Bacteroidales</taxon>
        <taxon>Bacteroidaceae</taxon>
        <taxon>Bacteroides</taxon>
    </lineage>
</organism>
<comment type="caution">
    <text evidence="1">The sequence shown here is derived from an EMBL/GenBank/DDBJ whole genome shotgun (WGS) entry which is preliminary data.</text>
</comment>
<dbReference type="SUPFAM" id="SSF48371">
    <property type="entry name" value="ARM repeat"/>
    <property type="match status" value="1"/>
</dbReference>
<accession>A0A412XX56</accession>
<evidence type="ECO:0008006" key="3">
    <source>
        <dbReference type="Google" id="ProtNLM"/>
    </source>
</evidence>
<dbReference type="Proteomes" id="UP000283850">
    <property type="component" value="Unassembled WGS sequence"/>
</dbReference>
<evidence type="ECO:0000313" key="1">
    <source>
        <dbReference type="EMBL" id="RGV49765.1"/>
    </source>
</evidence>
<name>A0A412XX56_9BACE</name>
<sequence length="178" mass="20573">MHDMEKIDEYRNTLTMPLCKLSIDKLVQEICLHPEYLKDIYQLISDDKIVVSWRAIWACEKVSEKHPGWFVPLLDDVIQRLLVCKHDGSKRLLLSILYNVPASDPVSVDLLNYCLDHMLAPQESIGVQALSIRMAYQLCKSEPELLKELQLILENADTEYYSTGVKTTIRNILKKINK</sequence>
<dbReference type="EMBL" id="QRZF01000017">
    <property type="protein sequence ID" value="RGV49765.1"/>
    <property type="molecule type" value="Genomic_DNA"/>
</dbReference>
<dbReference type="AlphaFoldDB" id="A0A412XX56"/>
<reference evidence="1 2" key="1">
    <citation type="submission" date="2018-08" db="EMBL/GenBank/DDBJ databases">
        <title>A genome reference for cultivated species of the human gut microbiota.</title>
        <authorList>
            <person name="Zou Y."/>
            <person name="Xue W."/>
            <person name="Luo G."/>
        </authorList>
    </citation>
    <scope>NUCLEOTIDE SEQUENCE [LARGE SCALE GENOMIC DNA]</scope>
    <source>
        <strain evidence="1 2">AF14-32</strain>
    </source>
</reference>
<gene>
    <name evidence="1" type="ORF">DWW10_19555</name>
</gene>